<evidence type="ECO:0000259" key="1">
    <source>
        <dbReference type="PROSITE" id="PS50994"/>
    </source>
</evidence>
<evidence type="ECO:0000313" key="2">
    <source>
        <dbReference type="EMBL" id="MBC8577904.1"/>
    </source>
</evidence>
<dbReference type="InterPro" id="IPR012337">
    <property type="entry name" value="RNaseH-like_sf"/>
</dbReference>
<accession>A0ABR7NNM2</accession>
<keyword evidence="3" id="KW-1185">Reference proteome</keyword>
<dbReference type="PROSITE" id="PS50994">
    <property type="entry name" value="INTEGRASE"/>
    <property type="match status" value="1"/>
</dbReference>
<dbReference type="PANTHER" id="PTHR35004:SF6">
    <property type="entry name" value="TRANSPOSASE"/>
    <property type="match status" value="1"/>
</dbReference>
<protein>
    <submittedName>
        <fullName evidence="2">Transposase</fullName>
    </submittedName>
</protein>
<dbReference type="PANTHER" id="PTHR35004">
    <property type="entry name" value="TRANSPOSASE RV3428C-RELATED"/>
    <property type="match status" value="1"/>
</dbReference>
<dbReference type="Proteomes" id="UP000658131">
    <property type="component" value="Unassembled WGS sequence"/>
</dbReference>
<dbReference type="InterPro" id="IPR036397">
    <property type="entry name" value="RNaseH_sf"/>
</dbReference>
<organism evidence="2 3">
    <name type="scientific">Yanshouia hominis</name>
    <dbReference type="NCBI Taxonomy" id="2763673"/>
    <lineage>
        <taxon>Bacteria</taxon>
        <taxon>Bacillati</taxon>
        <taxon>Bacillota</taxon>
        <taxon>Clostridia</taxon>
        <taxon>Eubacteriales</taxon>
        <taxon>Oscillospiraceae</taxon>
        <taxon>Yanshouia</taxon>
    </lineage>
</organism>
<feature type="non-terminal residue" evidence="2">
    <location>
        <position position="1"/>
    </location>
</feature>
<dbReference type="InterPro" id="IPR001584">
    <property type="entry name" value="Integrase_cat-core"/>
</dbReference>
<comment type="caution">
    <text evidence="2">The sequence shown here is derived from an EMBL/GenBank/DDBJ whole genome shotgun (WGS) entry which is preliminary data.</text>
</comment>
<reference evidence="2 3" key="1">
    <citation type="submission" date="2020-08" db="EMBL/GenBank/DDBJ databases">
        <title>Genome public.</title>
        <authorList>
            <person name="Liu C."/>
            <person name="Sun Q."/>
        </authorList>
    </citation>
    <scope>NUCLEOTIDE SEQUENCE [LARGE SCALE GENOMIC DNA]</scope>
    <source>
        <strain evidence="2 3">BX1</strain>
    </source>
</reference>
<evidence type="ECO:0000313" key="3">
    <source>
        <dbReference type="Proteomes" id="UP000658131"/>
    </source>
</evidence>
<name>A0ABR7NNM2_9FIRM</name>
<dbReference type="SUPFAM" id="SSF53098">
    <property type="entry name" value="Ribonuclease H-like"/>
    <property type="match status" value="1"/>
</dbReference>
<feature type="domain" description="Integrase catalytic" evidence="1">
    <location>
        <begin position="1"/>
        <end position="67"/>
    </location>
</feature>
<sequence length="67" mass="7792">LLKQEDSTLNRQFEDFAGFYGFKPVLCRPYRGQTKGKVERTVQFVRNNFMIGIRYNSLDDLNGQALS</sequence>
<gene>
    <name evidence="2" type="ORF">H8717_16140</name>
</gene>
<dbReference type="Gene3D" id="3.30.420.10">
    <property type="entry name" value="Ribonuclease H-like superfamily/Ribonuclease H"/>
    <property type="match status" value="1"/>
</dbReference>
<proteinExistence type="predicted"/>
<dbReference type="EMBL" id="JACRTB010000077">
    <property type="protein sequence ID" value="MBC8577904.1"/>
    <property type="molecule type" value="Genomic_DNA"/>
</dbReference>